<accession>M0M5I7</accession>
<evidence type="ECO:0000259" key="1">
    <source>
        <dbReference type="Pfam" id="PF26417"/>
    </source>
</evidence>
<dbReference type="AlphaFoldDB" id="M0M5I7"/>
<dbReference type="InterPro" id="IPR058425">
    <property type="entry name" value="DUF8112"/>
</dbReference>
<evidence type="ECO:0000313" key="2">
    <source>
        <dbReference type="EMBL" id="EMA39635.1"/>
    </source>
</evidence>
<dbReference type="RefSeq" id="WP_004055816.1">
    <property type="nucleotide sequence ID" value="NZ_AOMC01000158.1"/>
</dbReference>
<comment type="caution">
    <text evidence="2">The sequence shown here is derived from an EMBL/GenBank/DDBJ whole genome shotgun (WGS) entry which is preliminary data.</text>
</comment>
<evidence type="ECO:0000313" key="3">
    <source>
        <dbReference type="Proteomes" id="UP000011568"/>
    </source>
</evidence>
<reference evidence="2 3" key="1">
    <citation type="journal article" date="2014" name="PLoS Genet.">
        <title>Phylogenetically driven sequencing of extremely halophilic archaea reveals strategies for static and dynamic osmo-response.</title>
        <authorList>
            <person name="Becker E.A."/>
            <person name="Seitzer P.M."/>
            <person name="Tritt A."/>
            <person name="Larsen D."/>
            <person name="Krusor M."/>
            <person name="Yao A.I."/>
            <person name="Wu D."/>
            <person name="Madern D."/>
            <person name="Eisen J.A."/>
            <person name="Darling A.E."/>
            <person name="Facciotti M.T."/>
        </authorList>
    </citation>
    <scope>NUCLEOTIDE SEQUENCE [LARGE SCALE GENOMIC DNA]</scope>
    <source>
        <strain evidence="2 3">DSM 1307</strain>
    </source>
</reference>
<dbReference type="EMBL" id="AOMC01000158">
    <property type="protein sequence ID" value="EMA39635.1"/>
    <property type="molecule type" value="Genomic_DNA"/>
</dbReference>
<dbReference type="Proteomes" id="UP000011568">
    <property type="component" value="Unassembled WGS sequence"/>
</dbReference>
<feature type="domain" description="DUF8112" evidence="1">
    <location>
        <begin position="7"/>
        <end position="109"/>
    </location>
</feature>
<organism evidence="2 3">
    <name type="scientific">Halococcus morrhuae DSM 1307</name>
    <dbReference type="NCBI Taxonomy" id="931277"/>
    <lineage>
        <taxon>Archaea</taxon>
        <taxon>Methanobacteriati</taxon>
        <taxon>Methanobacteriota</taxon>
        <taxon>Stenosarchaea group</taxon>
        <taxon>Halobacteria</taxon>
        <taxon>Halobacteriales</taxon>
        <taxon>Halococcaceae</taxon>
        <taxon>Halococcus</taxon>
    </lineage>
</organism>
<name>M0M5I7_HALMO</name>
<gene>
    <name evidence="2" type="ORF">C448_14500</name>
</gene>
<dbReference type="eggNOG" id="arCOG10929">
    <property type="taxonomic scope" value="Archaea"/>
</dbReference>
<proteinExistence type="predicted"/>
<dbReference type="STRING" id="931277.C448_14500"/>
<dbReference type="Pfam" id="PF26417">
    <property type="entry name" value="DUF8112"/>
    <property type="match status" value="1"/>
</dbReference>
<protein>
    <recommendedName>
        <fullName evidence="1">DUF8112 domain-containing protein</fullName>
    </recommendedName>
</protein>
<dbReference type="OrthoDB" id="190308at2157"/>
<sequence>MTVAGIDAIEQTLTGWSVGVGETALCQRCKTALREGSAITVYAYRRAGEQLVSVARLYCRDCDRRLIEHPTCGCSEWIAEARLALTADVARQSHTLTLCNVAVLDEYDPKTGDDP</sequence>
<keyword evidence="3" id="KW-1185">Reference proteome</keyword>
<dbReference type="PATRIC" id="fig|931277.6.peg.2845"/>